<dbReference type="InterPro" id="IPR011604">
    <property type="entry name" value="PDDEXK-like_dom_sf"/>
</dbReference>
<name>A0A5C1A6G2_9BACT</name>
<sequence>MPNKIRPVIEPGIYFDMPEDIYHAAEGLSCSGIKHLTVSKLNYWHKNLNPDREPEEDTGARRFGKATHCFALEPERFARHFAMKLSPDDYPGALVTADDMKAFLEANGLPKSAKKKSDLIDRIVTSGLPAVVWDLELERHAKEHEGKTFLGKEESKKIAGAAAVMAADPHVTAALSGGMPEVSFFVRDPETGVMLKARMDYVRPRSTIDIKTFSNSRGKPVEKAVFEAIFYEGYHLQCVFYNFVRELARQRLAAGEIRTYGDVSEQWLKEFTETEEHGFVLVFIESAPPFDLRMVLMKEAEAPGADLNVYWSSAHMRIYDMKLLYAECLTKYGDGPWRDHLSPHQLEDTDLPMLMFS</sequence>
<dbReference type="KEGG" id="lrs:PX52LOC_01655"/>
<dbReference type="RefSeq" id="WP_246173676.1">
    <property type="nucleotide sequence ID" value="NZ_CP042425.1"/>
</dbReference>
<accession>A0A5C1A6G2</accession>
<keyword evidence="2" id="KW-1185">Reference proteome</keyword>
<gene>
    <name evidence="1" type="primary">recE_1</name>
    <name evidence="1" type="ORF">PX52LOC_01655</name>
</gene>
<evidence type="ECO:0000313" key="2">
    <source>
        <dbReference type="Proteomes" id="UP000324974"/>
    </source>
</evidence>
<protein>
    <submittedName>
        <fullName evidence="1">Exodeoxyribonuclease 8</fullName>
        <ecNumber evidence="1">3.1.11.-</ecNumber>
    </submittedName>
</protein>
<organism evidence="1 2">
    <name type="scientific">Limnoglobus roseus</name>
    <dbReference type="NCBI Taxonomy" id="2598579"/>
    <lineage>
        <taxon>Bacteria</taxon>
        <taxon>Pseudomonadati</taxon>
        <taxon>Planctomycetota</taxon>
        <taxon>Planctomycetia</taxon>
        <taxon>Gemmatales</taxon>
        <taxon>Gemmataceae</taxon>
        <taxon>Limnoglobus</taxon>
    </lineage>
</organism>
<dbReference type="Gene3D" id="3.90.320.10">
    <property type="match status" value="1"/>
</dbReference>
<dbReference type="GO" id="GO:0016787">
    <property type="term" value="F:hydrolase activity"/>
    <property type="evidence" value="ECO:0007669"/>
    <property type="project" value="UniProtKB-KW"/>
</dbReference>
<keyword evidence="1" id="KW-0378">Hydrolase</keyword>
<proteinExistence type="predicted"/>
<dbReference type="EMBL" id="CP042425">
    <property type="protein sequence ID" value="QEL14761.1"/>
    <property type="molecule type" value="Genomic_DNA"/>
</dbReference>
<dbReference type="AlphaFoldDB" id="A0A5C1A6G2"/>
<dbReference type="Proteomes" id="UP000324974">
    <property type="component" value="Chromosome"/>
</dbReference>
<evidence type="ECO:0000313" key="1">
    <source>
        <dbReference type="EMBL" id="QEL14761.1"/>
    </source>
</evidence>
<dbReference type="EC" id="3.1.11.-" evidence="1"/>
<reference evidence="2" key="1">
    <citation type="submission" date="2019-08" db="EMBL/GenBank/DDBJ databases">
        <title>Limnoglobus roseus gen. nov., sp. nov., a novel freshwater planctomycete with a giant genome from the family Gemmataceae.</title>
        <authorList>
            <person name="Kulichevskaya I.S."/>
            <person name="Naumoff D.G."/>
            <person name="Miroshnikov K."/>
            <person name="Ivanova A."/>
            <person name="Philippov D.A."/>
            <person name="Hakobyan A."/>
            <person name="Rijpstra I.C."/>
            <person name="Sinninghe Damste J.S."/>
            <person name="Liesack W."/>
            <person name="Dedysh S.N."/>
        </authorList>
    </citation>
    <scope>NUCLEOTIDE SEQUENCE [LARGE SCALE GENOMIC DNA]</scope>
    <source>
        <strain evidence="2">PX52</strain>
    </source>
</reference>